<proteinExistence type="inferred from homology"/>
<keyword evidence="4 5" id="KW-0804">Transcription</keyword>
<comment type="function">
    <text evidence="5">Sigma factors are initiation factors that promote the attachment of RNA polymerase to specific initiation sites and are then released.</text>
</comment>
<dbReference type="RefSeq" id="WP_061947271.1">
    <property type="nucleotide sequence ID" value="NZ_LTAO01000001.1"/>
</dbReference>
<dbReference type="InterPro" id="IPR014284">
    <property type="entry name" value="RNA_pol_sigma-70_dom"/>
</dbReference>
<evidence type="ECO:0000313" key="9">
    <source>
        <dbReference type="Proteomes" id="UP000075806"/>
    </source>
</evidence>
<dbReference type="Pfam" id="PF04539">
    <property type="entry name" value="Sigma70_r3"/>
    <property type="match status" value="1"/>
</dbReference>
<protein>
    <recommendedName>
        <fullName evidence="5">RNA polymerase sigma factor</fullName>
    </recommendedName>
</protein>
<evidence type="ECO:0000256" key="5">
    <source>
        <dbReference type="RuleBase" id="RU362124"/>
    </source>
</evidence>
<dbReference type="InterPro" id="IPR013325">
    <property type="entry name" value="RNA_pol_sigma_r2"/>
</dbReference>
<organism evidence="8 9">
    <name type="scientific">Alkalihalobacillus trypoxylicola</name>
    <dbReference type="NCBI Taxonomy" id="519424"/>
    <lineage>
        <taxon>Bacteria</taxon>
        <taxon>Bacillati</taxon>
        <taxon>Bacillota</taxon>
        <taxon>Bacilli</taxon>
        <taxon>Bacillales</taxon>
        <taxon>Bacillaceae</taxon>
        <taxon>Alkalihalobacillus</taxon>
    </lineage>
</organism>
<dbReference type="NCBIfam" id="TIGR02479">
    <property type="entry name" value="FliA_WhiG"/>
    <property type="match status" value="1"/>
</dbReference>
<dbReference type="SUPFAM" id="SSF88659">
    <property type="entry name" value="Sigma3 and sigma4 domains of RNA polymerase sigma factors"/>
    <property type="match status" value="2"/>
</dbReference>
<dbReference type="NCBIfam" id="TIGR02937">
    <property type="entry name" value="sigma70-ECF"/>
    <property type="match status" value="1"/>
</dbReference>
<dbReference type="Gene3D" id="1.10.1740.10">
    <property type="match status" value="1"/>
</dbReference>
<evidence type="ECO:0000256" key="3">
    <source>
        <dbReference type="ARBA" id="ARBA00023125"/>
    </source>
</evidence>
<dbReference type="InterPro" id="IPR013324">
    <property type="entry name" value="RNA_pol_sigma_r3/r4-like"/>
</dbReference>
<evidence type="ECO:0000256" key="1">
    <source>
        <dbReference type="ARBA" id="ARBA00023015"/>
    </source>
</evidence>
<dbReference type="Proteomes" id="UP000075806">
    <property type="component" value="Unassembled WGS sequence"/>
</dbReference>
<reference evidence="8" key="1">
    <citation type="submission" date="2016-02" db="EMBL/GenBank/DDBJ databases">
        <title>Genome sequence of Bacillus trypoxylicola KCTC 13244(T).</title>
        <authorList>
            <person name="Jeong H."/>
            <person name="Park S.-H."/>
            <person name="Choi S.-K."/>
        </authorList>
    </citation>
    <scope>NUCLEOTIDE SEQUENCE [LARGE SCALE GENOMIC DNA]</scope>
    <source>
        <strain evidence="8">KCTC 13244</strain>
    </source>
</reference>
<dbReference type="AlphaFoldDB" id="A0A161PL30"/>
<dbReference type="Pfam" id="PF04545">
    <property type="entry name" value="Sigma70_r4"/>
    <property type="match status" value="1"/>
</dbReference>
<comment type="similarity">
    <text evidence="5">Belongs to the sigma-70 factor family.</text>
</comment>
<evidence type="ECO:0000259" key="6">
    <source>
        <dbReference type="PROSITE" id="PS00715"/>
    </source>
</evidence>
<keyword evidence="2 5" id="KW-0731">Sigma factor</keyword>
<dbReference type="PIRSF" id="PIRSF000770">
    <property type="entry name" value="RNA_pol_sigma-SigE/K"/>
    <property type="match status" value="1"/>
</dbReference>
<name>A0A161PL30_9BACI</name>
<dbReference type="STRING" id="519424.AZF04_01490"/>
<dbReference type="Pfam" id="PF04542">
    <property type="entry name" value="Sigma70_r2"/>
    <property type="match status" value="1"/>
</dbReference>
<dbReference type="NCBIfam" id="NF005809">
    <property type="entry name" value="PRK07670.1"/>
    <property type="match status" value="1"/>
</dbReference>
<feature type="domain" description="RNA polymerase sigma-70" evidence="7">
    <location>
        <begin position="220"/>
        <end position="246"/>
    </location>
</feature>
<dbReference type="PRINTS" id="PR00046">
    <property type="entry name" value="SIGMA70FCT"/>
</dbReference>
<dbReference type="EMBL" id="LTAO01000001">
    <property type="protein sequence ID" value="KYG35036.1"/>
    <property type="molecule type" value="Genomic_DNA"/>
</dbReference>
<gene>
    <name evidence="8" type="ORF">AZF04_01490</name>
</gene>
<dbReference type="PANTHER" id="PTHR30385:SF7">
    <property type="entry name" value="RNA POLYMERASE SIGMA FACTOR FLIA"/>
    <property type="match status" value="1"/>
</dbReference>
<evidence type="ECO:0000256" key="2">
    <source>
        <dbReference type="ARBA" id="ARBA00023082"/>
    </source>
</evidence>
<dbReference type="OrthoDB" id="9799825at2"/>
<dbReference type="GO" id="GO:0003677">
    <property type="term" value="F:DNA binding"/>
    <property type="evidence" value="ECO:0007669"/>
    <property type="project" value="UniProtKB-KW"/>
</dbReference>
<dbReference type="GO" id="GO:0016987">
    <property type="term" value="F:sigma factor activity"/>
    <property type="evidence" value="ECO:0007669"/>
    <property type="project" value="UniProtKB-KW"/>
</dbReference>
<dbReference type="CDD" id="cd06171">
    <property type="entry name" value="Sigma70_r4"/>
    <property type="match status" value="1"/>
</dbReference>
<dbReference type="InterPro" id="IPR007624">
    <property type="entry name" value="RNA_pol_sigma70_r3"/>
</dbReference>
<comment type="caution">
    <text evidence="8">The sequence shown here is derived from an EMBL/GenBank/DDBJ whole genome shotgun (WGS) entry which is preliminary data.</text>
</comment>
<dbReference type="InterPro" id="IPR007630">
    <property type="entry name" value="RNA_pol_sigma70_r4"/>
</dbReference>
<dbReference type="InterPro" id="IPR007627">
    <property type="entry name" value="RNA_pol_sigma70_r2"/>
</dbReference>
<keyword evidence="3 5" id="KW-0238">DNA-binding</keyword>
<dbReference type="PANTHER" id="PTHR30385">
    <property type="entry name" value="SIGMA FACTOR F FLAGELLAR"/>
    <property type="match status" value="1"/>
</dbReference>
<dbReference type="PROSITE" id="PS00715">
    <property type="entry name" value="SIGMA70_1"/>
    <property type="match status" value="1"/>
</dbReference>
<dbReference type="GO" id="GO:0003899">
    <property type="term" value="F:DNA-directed RNA polymerase activity"/>
    <property type="evidence" value="ECO:0007669"/>
    <property type="project" value="InterPro"/>
</dbReference>
<evidence type="ECO:0000313" key="8">
    <source>
        <dbReference type="EMBL" id="KYG35036.1"/>
    </source>
</evidence>
<dbReference type="SUPFAM" id="SSF88946">
    <property type="entry name" value="Sigma2 domain of RNA polymerase sigma factors"/>
    <property type="match status" value="1"/>
</dbReference>
<evidence type="ECO:0000256" key="4">
    <source>
        <dbReference type="ARBA" id="ARBA00023163"/>
    </source>
</evidence>
<sequence>MAHVMVDEQNQLWELWMKEKDKEACDRLVRLYMPLVHYHVQRIAVGLPRNVNRDDLLSHGQFGLFDALEKFNLERDLKFDTYASFRIRGAILDGLRKIDWLPRSMREKVKKVESTIEKLEQQYGRYVTAEEIAEEIDMTVQEVSQIVSEQFTANMLSIDEYTQDSEKRDTFMSTIKDGATLSPEQVLMKETTKQELVELVSQLSEKEKLVVSLFYYEGLTLTEIGQVMKLSTSRISQIHSKAISRLQTAFKRHKLENS</sequence>
<feature type="domain" description="RNA polymerase sigma-70" evidence="6">
    <location>
        <begin position="55"/>
        <end position="68"/>
    </location>
</feature>
<dbReference type="Gene3D" id="1.20.140.160">
    <property type="match status" value="1"/>
</dbReference>
<dbReference type="NCBIfam" id="NF005413">
    <property type="entry name" value="PRK06986.1"/>
    <property type="match status" value="1"/>
</dbReference>
<accession>A0A161PL30</accession>
<keyword evidence="1 5" id="KW-0805">Transcription regulation</keyword>
<dbReference type="InterPro" id="IPR012845">
    <property type="entry name" value="RNA_pol_sigma_FliA_WhiG"/>
</dbReference>
<dbReference type="GO" id="GO:0006352">
    <property type="term" value="P:DNA-templated transcription initiation"/>
    <property type="evidence" value="ECO:0007669"/>
    <property type="project" value="InterPro"/>
</dbReference>
<evidence type="ECO:0000259" key="7">
    <source>
        <dbReference type="PROSITE" id="PS00716"/>
    </source>
</evidence>
<dbReference type="InterPro" id="IPR000943">
    <property type="entry name" value="RNA_pol_sigma70"/>
</dbReference>
<dbReference type="PROSITE" id="PS00716">
    <property type="entry name" value="SIGMA70_2"/>
    <property type="match status" value="1"/>
</dbReference>
<keyword evidence="9" id="KW-1185">Reference proteome</keyword>